<keyword evidence="2" id="KW-0812">Transmembrane</keyword>
<keyword evidence="4" id="KW-1185">Reference proteome</keyword>
<organism evidence="3 4">
    <name type="scientific">Claviceps aff. purpurea</name>
    <dbReference type="NCBI Taxonomy" id="1967640"/>
    <lineage>
        <taxon>Eukaryota</taxon>
        <taxon>Fungi</taxon>
        <taxon>Dikarya</taxon>
        <taxon>Ascomycota</taxon>
        <taxon>Pezizomycotina</taxon>
        <taxon>Sordariomycetes</taxon>
        <taxon>Hypocreomycetidae</taxon>
        <taxon>Hypocreales</taxon>
        <taxon>Clavicipitaceae</taxon>
        <taxon>Claviceps</taxon>
    </lineage>
</organism>
<feature type="transmembrane region" description="Helical" evidence="2">
    <location>
        <begin position="12"/>
        <end position="31"/>
    </location>
</feature>
<keyword evidence="2" id="KW-1133">Transmembrane helix</keyword>
<feature type="compositionally biased region" description="Low complexity" evidence="1">
    <location>
        <begin position="304"/>
        <end position="319"/>
    </location>
</feature>
<dbReference type="EMBL" id="SRRH01000298">
    <property type="protein sequence ID" value="KAG6291789.1"/>
    <property type="molecule type" value="Genomic_DNA"/>
</dbReference>
<feature type="transmembrane region" description="Helical" evidence="2">
    <location>
        <begin position="79"/>
        <end position="101"/>
    </location>
</feature>
<evidence type="ECO:0000256" key="2">
    <source>
        <dbReference type="SAM" id="Phobius"/>
    </source>
</evidence>
<dbReference type="AlphaFoldDB" id="A0A9P7QE28"/>
<gene>
    <name evidence="3" type="ORF">E4U09_003692</name>
</gene>
<feature type="region of interest" description="Disordered" evidence="1">
    <location>
        <begin position="409"/>
        <end position="442"/>
    </location>
</feature>
<feature type="transmembrane region" description="Helical" evidence="2">
    <location>
        <begin position="116"/>
        <end position="135"/>
    </location>
</feature>
<feature type="transmembrane region" description="Helical" evidence="2">
    <location>
        <begin position="155"/>
        <end position="176"/>
    </location>
</feature>
<proteinExistence type="predicted"/>
<evidence type="ECO:0000256" key="1">
    <source>
        <dbReference type="SAM" id="MobiDB-lite"/>
    </source>
</evidence>
<feature type="transmembrane region" description="Helical" evidence="2">
    <location>
        <begin position="196"/>
        <end position="217"/>
    </location>
</feature>
<reference evidence="3 4" key="1">
    <citation type="journal article" date="2020" name="bioRxiv">
        <title>Whole genome comparisons of ergot fungi reveals the divergence and evolution of species within the genus Claviceps are the result of varying mechanisms driving genome evolution and host range expansion.</title>
        <authorList>
            <person name="Wyka S.A."/>
            <person name="Mondo S.J."/>
            <person name="Liu M."/>
            <person name="Dettman J."/>
            <person name="Nalam V."/>
            <person name="Broders K.D."/>
        </authorList>
    </citation>
    <scope>NUCLEOTIDE SEQUENCE [LARGE SCALE GENOMIC DNA]</scope>
    <source>
        <strain evidence="3 4">Clav52</strain>
    </source>
</reference>
<dbReference type="PANTHER" id="PTHR38848:SF3">
    <property type="entry name" value="G-PROTEIN COUPLED RECEPTORS FAMILY 3 PROFILE DOMAIN-CONTAINING PROTEIN"/>
    <property type="match status" value="1"/>
</dbReference>
<comment type="caution">
    <text evidence="3">The sequence shown here is derived from an EMBL/GenBank/DDBJ whole genome shotgun (WGS) entry which is preliminary data.</text>
</comment>
<protein>
    <submittedName>
        <fullName evidence="3">Uncharacterized protein</fullName>
    </submittedName>
</protein>
<feature type="region of interest" description="Disordered" evidence="1">
    <location>
        <begin position="293"/>
        <end position="319"/>
    </location>
</feature>
<dbReference type="PANTHER" id="PTHR38848">
    <property type="entry name" value="G-PROTEIN COUPLED RECEPTORS FAMILY 3 PROFILE DOMAIN-CONTAINING PROTEIN"/>
    <property type="match status" value="1"/>
</dbReference>
<name>A0A9P7QE28_9HYPO</name>
<keyword evidence="2" id="KW-0472">Membrane</keyword>
<dbReference type="Proteomes" id="UP000707071">
    <property type="component" value="Unassembled WGS sequence"/>
</dbReference>
<accession>A0A9P7QE28</accession>
<evidence type="ECO:0000313" key="3">
    <source>
        <dbReference type="EMBL" id="KAG6291789.1"/>
    </source>
</evidence>
<sequence length="442" mass="47984">MNESEKSTVPLAGKTIGIIVSLLSTTALTVFLSTRFDCAKMPGDSILEPGSYSSVVFVKVLVLRFVYTEGQHVADLSCFFLLVVFAIYTDSYLFVIASALLQNTVGVNHSMRACDGAILICLACYITTKFIYLFLVEKAHIIRGTSKKRSRSKLYLFNSVGMLGVFAIVVILNFVFRIAKLVNGECIIGMQSLAMIPLISFDTVVNMYLTVIFIIPLRQLYSYRNMPRTLANARVRSVAIRTFGGAVCALISSITNLSVLMTLRGEPGWVCLMCCNCDILFCAIVIQLVTSKDNAGSSGVPSPTRAQSQRETQSRSSTSTLYPFARTLAASSTSRGSVLATSARLSRPEDMLTHVQDRRGGVMVTTTIESETTPASTAQLAQIYREEDNYSKAEEGGIDLEMSVREDVGGSRTSISAGNVAEPLSPLKTGNALGLSNNEDMT</sequence>
<evidence type="ECO:0000313" key="4">
    <source>
        <dbReference type="Proteomes" id="UP000707071"/>
    </source>
</evidence>
<feature type="transmembrane region" description="Helical" evidence="2">
    <location>
        <begin position="238"/>
        <end position="261"/>
    </location>
</feature>